<feature type="transmembrane region" description="Helical" evidence="12">
    <location>
        <begin position="22"/>
        <end position="45"/>
    </location>
</feature>
<dbReference type="FunFam" id="2.30.30.60:FF:000002">
    <property type="entry name" value="Mechanosensitive ion channel family protein"/>
    <property type="match status" value="1"/>
</dbReference>
<evidence type="ECO:0000256" key="6">
    <source>
        <dbReference type="ARBA" id="ARBA00022989"/>
    </source>
</evidence>
<feature type="transmembrane region" description="Helical" evidence="12">
    <location>
        <begin position="140"/>
        <end position="158"/>
    </location>
</feature>
<dbReference type="PANTHER" id="PTHR30414:SF0">
    <property type="entry name" value="MINICONDUCTANCE MECHANOSENSITIVE CHANNEL YBDG"/>
    <property type="match status" value="1"/>
</dbReference>
<dbReference type="SUPFAM" id="SSF50182">
    <property type="entry name" value="Sm-like ribonucleoproteins"/>
    <property type="match status" value="1"/>
</dbReference>
<dbReference type="GO" id="GO:0005886">
    <property type="term" value="C:plasma membrane"/>
    <property type="evidence" value="ECO:0007669"/>
    <property type="project" value="UniProtKB-SubCell"/>
</dbReference>
<dbReference type="InterPro" id="IPR030192">
    <property type="entry name" value="YbdG"/>
</dbReference>
<evidence type="ECO:0000313" key="15">
    <source>
        <dbReference type="EMBL" id="KDM91190.1"/>
    </source>
</evidence>
<comment type="caution">
    <text evidence="15">The sequence shown here is derived from an EMBL/GenBank/DDBJ whole genome shotgun (WGS) entry which is preliminary data.</text>
</comment>
<evidence type="ECO:0000256" key="1">
    <source>
        <dbReference type="ARBA" id="ARBA00004429"/>
    </source>
</evidence>
<protein>
    <recommendedName>
        <fullName evidence="9">Mechanosensing system component YbdG</fullName>
    </recommendedName>
    <alternativeName>
        <fullName evidence="10">Mechanosensitive channel homolog YbdG</fullName>
    </alternativeName>
</protein>
<dbReference type="STRING" id="1654360.EA58_13660"/>
<accession>A0A066RLA0</accession>
<keyword evidence="6 12" id="KW-1133">Transmembrane helix</keyword>
<evidence type="ECO:0000256" key="10">
    <source>
        <dbReference type="ARBA" id="ARBA00093659"/>
    </source>
</evidence>
<dbReference type="GO" id="GO:0008381">
    <property type="term" value="F:mechanosensitive monoatomic ion channel activity"/>
    <property type="evidence" value="ECO:0007669"/>
    <property type="project" value="InterPro"/>
</dbReference>
<feature type="transmembrane region" description="Helical" evidence="12">
    <location>
        <begin position="98"/>
        <end position="119"/>
    </location>
</feature>
<proteinExistence type="inferred from homology"/>
<dbReference type="InterPro" id="IPR010920">
    <property type="entry name" value="LSM_dom_sf"/>
</dbReference>
<feature type="domain" description="Mechanosensitive ion channel MscS C-terminal" evidence="14">
    <location>
        <begin position="331"/>
        <end position="384"/>
    </location>
</feature>
<dbReference type="EMBL" id="JMIB01000026">
    <property type="protein sequence ID" value="KDM91190.1"/>
    <property type="molecule type" value="Genomic_DNA"/>
</dbReference>
<sequence>MLTEWFNSHQIDVQRLIDLGEALGLIAAISIVIHLILHRGVILWLNRFTGHSETLWHKAVFGQKLFSRFALLIQGIVIAIQAQLWLSDESAIYEILQTLTSLWIVLYALLTLYAVLGVIEVLLGRTQAGRNLPLRGISQSLKIIFFIVAALMSTSILIGKSPVILLSGLGAMTAVIMLVFKDPILGLVAGIQLSANKMLSVGDWLEMPKYGADGDVIDISLTTVKVQNWDKTITTIPTYALISDSFKNWKGMQQSGGRRIKRSLLIDATSVHFLSEDETRYLRKAQLLEPYIKDKVEEISRYNEHNRSDLACRINGRRLTNIGSFRAYLERYLRQNPNIHQHMTLMVRQLPPTHEGISLEIYCFTNTTVWVEYERIQSDIFDHLYAVMPEFGLRVSQAPTGHDFREWRASANQQRPKNAEAVASEYQPAADSMRMN</sequence>
<feature type="domain" description="Mechanosensitive ion channel MscS" evidence="13">
    <location>
        <begin position="182"/>
        <end position="250"/>
    </location>
</feature>
<comment type="similarity">
    <text evidence="2">Belongs to the MscS (TC 1.A.23) family.</text>
</comment>
<feature type="region of interest" description="Disordered" evidence="11">
    <location>
        <begin position="411"/>
        <end position="436"/>
    </location>
</feature>
<dbReference type="Pfam" id="PF21082">
    <property type="entry name" value="MS_channel_3rd"/>
    <property type="match status" value="1"/>
</dbReference>
<dbReference type="RefSeq" id="WP_081819649.1">
    <property type="nucleotide sequence ID" value="NZ_JAGSGC010000009.1"/>
</dbReference>
<evidence type="ECO:0000256" key="4">
    <source>
        <dbReference type="ARBA" id="ARBA00022519"/>
    </source>
</evidence>
<comment type="subcellular location">
    <subcellularLocation>
        <location evidence="1">Cell inner membrane</location>
        <topology evidence="1">Multi-pass membrane protein</topology>
    </subcellularLocation>
</comment>
<evidence type="ECO:0000256" key="12">
    <source>
        <dbReference type="SAM" id="Phobius"/>
    </source>
</evidence>
<dbReference type="InterPro" id="IPR023408">
    <property type="entry name" value="MscS_beta-dom_sf"/>
</dbReference>
<dbReference type="Pfam" id="PF00924">
    <property type="entry name" value="MS_channel_2nd"/>
    <property type="match status" value="1"/>
</dbReference>
<keyword evidence="3" id="KW-1003">Cell membrane</keyword>
<dbReference type="InterPro" id="IPR006685">
    <property type="entry name" value="MscS_channel_2nd"/>
</dbReference>
<keyword evidence="16" id="KW-1185">Reference proteome</keyword>
<dbReference type="GO" id="GO:0071470">
    <property type="term" value="P:cellular response to osmotic stress"/>
    <property type="evidence" value="ECO:0007669"/>
    <property type="project" value="InterPro"/>
</dbReference>
<name>A0A066RLA0_9GAMM</name>
<evidence type="ECO:0000256" key="2">
    <source>
        <dbReference type="ARBA" id="ARBA00008017"/>
    </source>
</evidence>
<reference evidence="15 16" key="1">
    <citation type="submission" date="2014-04" db="EMBL/GenBank/DDBJ databases">
        <title>Draft genome sequence of Photobacterium halotolerans S2753: a solonamide, ngercheumicin and holomycin producer.</title>
        <authorList>
            <person name="Machado H.R."/>
            <person name="Gram L."/>
        </authorList>
    </citation>
    <scope>NUCLEOTIDE SEQUENCE [LARGE SCALE GENOMIC DNA]</scope>
    <source>
        <strain evidence="15 16">S2753</strain>
    </source>
</reference>
<evidence type="ECO:0000259" key="13">
    <source>
        <dbReference type="Pfam" id="PF00924"/>
    </source>
</evidence>
<feature type="transmembrane region" description="Helical" evidence="12">
    <location>
        <begin position="65"/>
        <end position="86"/>
    </location>
</feature>
<evidence type="ECO:0000256" key="7">
    <source>
        <dbReference type="ARBA" id="ARBA00023016"/>
    </source>
</evidence>
<evidence type="ECO:0000259" key="14">
    <source>
        <dbReference type="Pfam" id="PF21082"/>
    </source>
</evidence>
<feature type="transmembrane region" description="Helical" evidence="12">
    <location>
        <begin position="164"/>
        <end position="180"/>
    </location>
</feature>
<dbReference type="AlphaFoldDB" id="A0A066RLA0"/>
<dbReference type="InterPro" id="IPR049278">
    <property type="entry name" value="MS_channel_C"/>
</dbReference>
<keyword evidence="8 12" id="KW-0472">Membrane</keyword>
<dbReference type="PANTHER" id="PTHR30414">
    <property type="entry name" value="MINICONDUCTANCE MECHANOSENSITIVE CHANNEL YBDG"/>
    <property type="match status" value="1"/>
</dbReference>
<evidence type="ECO:0000256" key="11">
    <source>
        <dbReference type="SAM" id="MobiDB-lite"/>
    </source>
</evidence>
<evidence type="ECO:0000256" key="3">
    <source>
        <dbReference type="ARBA" id="ARBA00022475"/>
    </source>
</evidence>
<evidence type="ECO:0000256" key="5">
    <source>
        <dbReference type="ARBA" id="ARBA00022692"/>
    </source>
</evidence>
<dbReference type="OrthoDB" id="9775207at2"/>
<keyword evidence="5 12" id="KW-0812">Transmembrane</keyword>
<keyword evidence="4" id="KW-0997">Cell inner membrane</keyword>
<evidence type="ECO:0000256" key="9">
    <source>
        <dbReference type="ARBA" id="ARBA00093630"/>
    </source>
</evidence>
<evidence type="ECO:0000256" key="8">
    <source>
        <dbReference type="ARBA" id="ARBA00023136"/>
    </source>
</evidence>
<dbReference type="Gene3D" id="2.30.30.60">
    <property type="match status" value="1"/>
</dbReference>
<evidence type="ECO:0000313" key="16">
    <source>
        <dbReference type="Proteomes" id="UP000027192"/>
    </source>
</evidence>
<dbReference type="Proteomes" id="UP000027192">
    <property type="component" value="Unassembled WGS sequence"/>
</dbReference>
<gene>
    <name evidence="15" type="ORF">EA58_13660</name>
</gene>
<organism evidence="15 16">
    <name type="scientific">Photobacterium galatheae</name>
    <dbReference type="NCBI Taxonomy" id="1654360"/>
    <lineage>
        <taxon>Bacteria</taxon>
        <taxon>Pseudomonadati</taxon>
        <taxon>Pseudomonadota</taxon>
        <taxon>Gammaproteobacteria</taxon>
        <taxon>Vibrionales</taxon>
        <taxon>Vibrionaceae</taxon>
        <taxon>Photobacterium</taxon>
    </lineage>
</organism>
<keyword evidence="7" id="KW-0346">Stress response</keyword>